<dbReference type="RefSeq" id="WP_012108167.1">
    <property type="nucleotide sequence ID" value="NC_009714.1"/>
</dbReference>
<dbReference type="eggNOG" id="ENOG5031H1U">
    <property type="taxonomic scope" value="Bacteria"/>
</dbReference>
<sequence length="325" mass="36786">MQYEKIDVYTRVELILRIKALLDSNGWQTYQKSEQTLYAINSLGGALTLNFEAWHSDPSYGRSQRAGAYACFSIDESKSYSEQEGNNEIAYFQFNQPNTNGAEFNGGYLFADDKTLIIALDIANHKQVIIIFSYITKSHEFNGGRVCYASAATNTYDYGHGESYKGDGQIPFSKDASGQKTAFLLGGKWQNIYAYSTRYGNYETDLREIKMLTNLMQPKIDSSRKDFNALSAISVYDFLDSKKAKSSLSGLQTLITPNFFYKNNENHWVYAGALECVRVFNEYPNIYENATILHLGNEKFFTFRPHQNPGVNPSSSNYSLAVKIV</sequence>
<proteinExistence type="predicted"/>
<organism evidence="1 2">
    <name type="scientific">Campylobacter hominis (strain ATCC BAA-381 / DSM 21671 / CCUG 45161 / LMG 19568 / NCTC 13146 / CH001A)</name>
    <dbReference type="NCBI Taxonomy" id="360107"/>
    <lineage>
        <taxon>Bacteria</taxon>
        <taxon>Pseudomonadati</taxon>
        <taxon>Campylobacterota</taxon>
        <taxon>Epsilonproteobacteria</taxon>
        <taxon>Campylobacterales</taxon>
        <taxon>Campylobacteraceae</taxon>
        <taxon>Campylobacter</taxon>
    </lineage>
</organism>
<evidence type="ECO:0000313" key="1">
    <source>
        <dbReference type="EMBL" id="ABS51252.1"/>
    </source>
</evidence>
<dbReference type="EMBL" id="CP000776">
    <property type="protein sequence ID" value="ABS51252.1"/>
    <property type="molecule type" value="Genomic_DNA"/>
</dbReference>
<evidence type="ECO:0000313" key="2">
    <source>
        <dbReference type="Proteomes" id="UP000002407"/>
    </source>
</evidence>
<reference evidence="2" key="1">
    <citation type="submission" date="2007-07" db="EMBL/GenBank/DDBJ databases">
        <title>Complete genome sequence of Campylobacter hominis ATCC BAA-381, a commensal isolated from the human gastrointestinal tract.</title>
        <authorList>
            <person name="Fouts D.E."/>
            <person name="Mongodin E.F."/>
            <person name="Puiu D."/>
            <person name="Sebastian Y."/>
            <person name="Miller W.G."/>
            <person name="Mandrell R.E."/>
            <person name="Nelson K.E."/>
        </authorList>
    </citation>
    <scope>NUCLEOTIDE SEQUENCE [LARGE SCALE GENOMIC DNA]</scope>
    <source>
        <strain evidence="2">ATCC BAA-381 / LMG 19568 / NCTC 13146 / CH001A</strain>
    </source>
</reference>
<gene>
    <name evidence="1" type="ordered locus">CHAB381_0283</name>
</gene>
<keyword evidence="2" id="KW-1185">Reference proteome</keyword>
<dbReference type="HOGENOM" id="CLU_780065_0_0_7"/>
<dbReference type="STRING" id="360107.CHAB381_0283"/>
<dbReference type="AlphaFoldDB" id="A7I045"/>
<dbReference type="Proteomes" id="UP000002407">
    <property type="component" value="Chromosome"/>
</dbReference>
<accession>A7I045</accession>
<dbReference type="KEGG" id="cha:CHAB381_0283"/>
<protein>
    <submittedName>
        <fullName evidence="1">Uncharacterized protein</fullName>
    </submittedName>
</protein>
<name>A7I045_CAMHC</name>